<keyword evidence="4" id="KW-1185">Reference proteome</keyword>
<feature type="region of interest" description="Disordered" evidence="1">
    <location>
        <begin position="285"/>
        <end position="363"/>
    </location>
</feature>
<feature type="compositionally biased region" description="Basic residues" evidence="1">
    <location>
        <begin position="228"/>
        <end position="250"/>
    </location>
</feature>
<gene>
    <name evidence="3" type="ORF">SSOG_07051</name>
</gene>
<reference evidence="3 4" key="1">
    <citation type="submission" date="2009-02" db="EMBL/GenBank/DDBJ databases">
        <title>Annotation of Streptomyces hygroscopicus strain ATCC 53653.</title>
        <authorList>
            <consortium name="The Broad Institute Genome Sequencing Platform"/>
            <consortium name="Broad Institute Microbial Sequencing Center"/>
            <person name="Fischbach M."/>
            <person name="Godfrey P."/>
            <person name="Ward D."/>
            <person name="Young S."/>
            <person name="Zeng Q."/>
            <person name="Koehrsen M."/>
            <person name="Alvarado L."/>
            <person name="Berlin A.M."/>
            <person name="Bochicchio J."/>
            <person name="Borenstein D."/>
            <person name="Chapman S.B."/>
            <person name="Chen Z."/>
            <person name="Engels R."/>
            <person name="Freedman E."/>
            <person name="Gellesch M."/>
            <person name="Goldberg J."/>
            <person name="Griggs A."/>
            <person name="Gujja S."/>
            <person name="Heilman E.R."/>
            <person name="Heiman D.I."/>
            <person name="Hepburn T.A."/>
            <person name="Howarth C."/>
            <person name="Jen D."/>
            <person name="Larson L."/>
            <person name="Lewis B."/>
            <person name="Mehta T."/>
            <person name="Park D."/>
            <person name="Pearson M."/>
            <person name="Richards J."/>
            <person name="Roberts A."/>
            <person name="Saif S."/>
            <person name="Shea T.D."/>
            <person name="Shenoy N."/>
            <person name="Sisk P."/>
            <person name="Stolte C."/>
            <person name="Sykes S.N."/>
            <person name="Thomson T."/>
            <person name="Walk T."/>
            <person name="White J."/>
            <person name="Yandava C."/>
            <person name="Straight P."/>
            <person name="Clardy J."/>
            <person name="Hung D."/>
            <person name="Kolter R."/>
            <person name="Mekalanos J."/>
            <person name="Walker S."/>
            <person name="Walsh C.T."/>
            <person name="Wieland-Brown L.C."/>
            <person name="Haas B."/>
            <person name="Nusbaum C."/>
            <person name="Birren B."/>
        </authorList>
    </citation>
    <scope>NUCLEOTIDE SEQUENCE [LARGE SCALE GENOMIC DNA]</scope>
    <source>
        <strain evidence="3 4">ATCC 53653</strain>
    </source>
</reference>
<sequence>MKLVVQVRLLPTPVQAAALEATLRACNEAVTWVSGVAFEKDVKSNFALREHTYRQIKARWGLGAQAAQHVIKKTCDAYATLKAAMKAGNLGRPGSQRYRRAVEKPVAFHPQGAQPYDDRMLSWQIDQRRISIWTTAGRMKDVEFTAAPEHLATLALHRKGESDLVCRDGMWFLNATCEVPEAAPNTEPVDFLGIDLGIVNIATTSDGQIMAGRALNRLRARERTLRTKLQKKNTPSARRRLKKRRRKEARRARDINHKIAKHVVAEAERTGRGIALEDLTGIRERVRLRKPGGHPRPEAGGGPPTPAGPSPNWGSSSRTRPAEQGCRWCTSIRRTPPAPAPSAATSTRRTGSPRPGSRAGAADSLITQTGTAPATFAQERGHCGDAGRSQPPQPHSPHRKVGQDANAAPQPVAPVVQARDLSPEWLTSDGSLTKSHRRWRAASAGGLISTWTQPPATTSAATAAAHPWAAASCSACSVSAPPGWPSRPGRSAGWRARSARWQTRTPPG</sequence>
<dbReference type="Pfam" id="PF01385">
    <property type="entry name" value="OrfB_IS605"/>
    <property type="match status" value="1"/>
</dbReference>
<evidence type="ECO:0000313" key="3">
    <source>
        <dbReference type="EMBL" id="EFL27337.1"/>
    </source>
</evidence>
<feature type="compositionally biased region" description="Low complexity" evidence="1">
    <location>
        <begin position="403"/>
        <end position="418"/>
    </location>
</feature>
<name>D9WF27_9ACTN</name>
<feature type="compositionally biased region" description="Low complexity" evidence="1">
    <location>
        <begin position="475"/>
        <end position="501"/>
    </location>
</feature>
<feature type="region of interest" description="Disordered" evidence="1">
    <location>
        <begin position="228"/>
        <end position="256"/>
    </location>
</feature>
<dbReference type="AlphaFoldDB" id="D9WF27"/>
<evidence type="ECO:0000256" key="1">
    <source>
        <dbReference type="SAM" id="MobiDB-lite"/>
    </source>
</evidence>
<evidence type="ECO:0000259" key="2">
    <source>
        <dbReference type="Pfam" id="PF01385"/>
    </source>
</evidence>
<feature type="region of interest" description="Disordered" evidence="1">
    <location>
        <begin position="475"/>
        <end position="508"/>
    </location>
</feature>
<feature type="region of interest" description="Disordered" evidence="1">
    <location>
        <begin position="379"/>
        <end position="438"/>
    </location>
</feature>
<accession>D9WF27</accession>
<dbReference type="EMBL" id="GG657754">
    <property type="protein sequence ID" value="EFL27337.1"/>
    <property type="molecule type" value="Genomic_DNA"/>
</dbReference>
<dbReference type="InterPro" id="IPR001959">
    <property type="entry name" value="Transposase"/>
</dbReference>
<protein>
    <submittedName>
        <fullName evidence="3">Transposase</fullName>
    </submittedName>
</protein>
<feature type="compositionally biased region" description="Low complexity" evidence="1">
    <location>
        <begin position="330"/>
        <end position="360"/>
    </location>
</feature>
<dbReference type="HOGENOM" id="CLU_536273_0_0_11"/>
<feature type="domain" description="Probable transposase IS891/IS1136/IS1341" evidence="2">
    <location>
        <begin position="177"/>
        <end position="270"/>
    </location>
</feature>
<organism evidence="3 4">
    <name type="scientific">Streptomyces himastatinicus ATCC 53653</name>
    <dbReference type="NCBI Taxonomy" id="457427"/>
    <lineage>
        <taxon>Bacteria</taxon>
        <taxon>Bacillati</taxon>
        <taxon>Actinomycetota</taxon>
        <taxon>Actinomycetes</taxon>
        <taxon>Kitasatosporales</taxon>
        <taxon>Streptomycetaceae</taxon>
        <taxon>Streptomyces</taxon>
        <taxon>Streptomyces violaceusniger group</taxon>
    </lineage>
</organism>
<dbReference type="Proteomes" id="UP000003963">
    <property type="component" value="Unassembled WGS sequence"/>
</dbReference>
<dbReference type="STRING" id="457427.SSOG_07051"/>
<evidence type="ECO:0000313" key="4">
    <source>
        <dbReference type="Proteomes" id="UP000003963"/>
    </source>
</evidence>
<proteinExistence type="predicted"/>